<dbReference type="AlphaFoldDB" id="A0A210PNA6"/>
<comment type="caution">
    <text evidence="8">The sequence shown here is derived from an EMBL/GenBank/DDBJ whole genome shotgun (WGS) entry which is preliminary data.</text>
</comment>
<keyword evidence="3" id="KW-0809">Transit peptide</keyword>
<dbReference type="OrthoDB" id="421327at2759"/>
<evidence type="ECO:0000313" key="8">
    <source>
        <dbReference type="EMBL" id="OWF37947.1"/>
    </source>
</evidence>
<dbReference type="PANTHER" id="PTHR13184:SF5">
    <property type="entry name" value="METHYLTRANSFERASE-LIKE PROTEIN 17, MITOCHONDRIAL"/>
    <property type="match status" value="1"/>
</dbReference>
<dbReference type="GO" id="GO:0051536">
    <property type="term" value="F:iron-sulfur cluster binding"/>
    <property type="evidence" value="ECO:0007669"/>
    <property type="project" value="UniProtKB-KW"/>
</dbReference>
<keyword evidence="9" id="KW-1185">Reference proteome</keyword>
<keyword evidence="8" id="KW-0808">Transferase</keyword>
<dbReference type="PANTHER" id="PTHR13184">
    <property type="entry name" value="37S RIBOSOMAL PROTEIN S22"/>
    <property type="match status" value="1"/>
</dbReference>
<dbReference type="GO" id="GO:0046872">
    <property type="term" value="F:metal ion binding"/>
    <property type="evidence" value="ECO:0007669"/>
    <property type="project" value="UniProtKB-KW"/>
</dbReference>
<dbReference type="EMBL" id="NEDP02005575">
    <property type="protein sequence ID" value="OWF37947.1"/>
    <property type="molecule type" value="Genomic_DNA"/>
</dbReference>
<evidence type="ECO:0000313" key="9">
    <source>
        <dbReference type="Proteomes" id="UP000242188"/>
    </source>
</evidence>
<dbReference type="InterPro" id="IPR052571">
    <property type="entry name" value="Mt_RNA_Methyltransferase"/>
</dbReference>
<evidence type="ECO:0000256" key="5">
    <source>
        <dbReference type="ARBA" id="ARBA00023014"/>
    </source>
</evidence>
<evidence type="ECO:0000256" key="1">
    <source>
        <dbReference type="ARBA" id="ARBA00004173"/>
    </source>
</evidence>
<dbReference type="GO" id="GO:0006412">
    <property type="term" value="P:translation"/>
    <property type="evidence" value="ECO:0007669"/>
    <property type="project" value="InterPro"/>
</dbReference>
<name>A0A210PNA6_MIZYE</name>
<evidence type="ECO:0000256" key="6">
    <source>
        <dbReference type="ARBA" id="ARBA00023128"/>
    </source>
</evidence>
<proteinExistence type="predicted"/>
<keyword evidence="2" id="KW-0479">Metal-binding</keyword>
<dbReference type="GO" id="GO:0008168">
    <property type="term" value="F:methyltransferase activity"/>
    <property type="evidence" value="ECO:0007669"/>
    <property type="project" value="UniProtKB-KW"/>
</dbReference>
<dbReference type="Pfam" id="PF09243">
    <property type="entry name" value="Rsm22"/>
    <property type="match status" value="1"/>
</dbReference>
<comment type="function">
    <text evidence="7">Mitochondrial ribosome (mitoribosome) assembly factor. Binds at the interface of the head and body domains of the mitochondrial small ribosomal subunit (mt-SSU), occluding the mRNA channel and preventing compaction of the head domain towards the body. Probable inactive methyltransferase: retains the characteristic folding and ability to bind S-adenosyl-L-methionine, but it probably lost its methyltransferase activity.</text>
</comment>
<dbReference type="GO" id="GO:0003735">
    <property type="term" value="F:structural constituent of ribosome"/>
    <property type="evidence" value="ECO:0007669"/>
    <property type="project" value="TreeGrafter"/>
</dbReference>
<keyword evidence="6" id="KW-0496">Mitochondrion</keyword>
<organism evidence="8 9">
    <name type="scientific">Mizuhopecten yessoensis</name>
    <name type="common">Japanese scallop</name>
    <name type="synonym">Patinopecten yessoensis</name>
    <dbReference type="NCBI Taxonomy" id="6573"/>
    <lineage>
        <taxon>Eukaryota</taxon>
        <taxon>Metazoa</taxon>
        <taxon>Spiralia</taxon>
        <taxon>Lophotrochozoa</taxon>
        <taxon>Mollusca</taxon>
        <taxon>Bivalvia</taxon>
        <taxon>Autobranchia</taxon>
        <taxon>Pteriomorphia</taxon>
        <taxon>Pectinida</taxon>
        <taxon>Pectinoidea</taxon>
        <taxon>Pectinidae</taxon>
        <taxon>Mizuhopecten</taxon>
    </lineage>
</organism>
<reference evidence="8 9" key="1">
    <citation type="journal article" date="2017" name="Nat. Ecol. Evol.">
        <title>Scallop genome provides insights into evolution of bilaterian karyotype and development.</title>
        <authorList>
            <person name="Wang S."/>
            <person name="Zhang J."/>
            <person name="Jiao W."/>
            <person name="Li J."/>
            <person name="Xun X."/>
            <person name="Sun Y."/>
            <person name="Guo X."/>
            <person name="Huan P."/>
            <person name="Dong B."/>
            <person name="Zhang L."/>
            <person name="Hu X."/>
            <person name="Sun X."/>
            <person name="Wang J."/>
            <person name="Zhao C."/>
            <person name="Wang Y."/>
            <person name="Wang D."/>
            <person name="Huang X."/>
            <person name="Wang R."/>
            <person name="Lv J."/>
            <person name="Li Y."/>
            <person name="Zhang Z."/>
            <person name="Liu B."/>
            <person name="Lu W."/>
            <person name="Hui Y."/>
            <person name="Liang J."/>
            <person name="Zhou Z."/>
            <person name="Hou R."/>
            <person name="Li X."/>
            <person name="Liu Y."/>
            <person name="Li H."/>
            <person name="Ning X."/>
            <person name="Lin Y."/>
            <person name="Zhao L."/>
            <person name="Xing Q."/>
            <person name="Dou J."/>
            <person name="Li Y."/>
            <person name="Mao J."/>
            <person name="Guo H."/>
            <person name="Dou H."/>
            <person name="Li T."/>
            <person name="Mu C."/>
            <person name="Jiang W."/>
            <person name="Fu Q."/>
            <person name="Fu X."/>
            <person name="Miao Y."/>
            <person name="Liu J."/>
            <person name="Yu Q."/>
            <person name="Li R."/>
            <person name="Liao H."/>
            <person name="Li X."/>
            <person name="Kong Y."/>
            <person name="Jiang Z."/>
            <person name="Chourrout D."/>
            <person name="Li R."/>
            <person name="Bao Z."/>
        </authorList>
    </citation>
    <scope>NUCLEOTIDE SEQUENCE [LARGE SCALE GENOMIC DNA]</scope>
    <source>
        <strain evidence="8 9">PY_sf001</strain>
    </source>
</reference>
<keyword evidence="4" id="KW-0408">Iron</keyword>
<gene>
    <name evidence="8" type="ORF">KP79_PYT14267</name>
</gene>
<dbReference type="GO" id="GO:0032259">
    <property type="term" value="P:methylation"/>
    <property type="evidence" value="ECO:0007669"/>
    <property type="project" value="UniProtKB-KW"/>
</dbReference>
<keyword evidence="5" id="KW-0411">Iron-sulfur</keyword>
<dbReference type="Proteomes" id="UP000242188">
    <property type="component" value="Unassembled WGS sequence"/>
</dbReference>
<evidence type="ECO:0000256" key="2">
    <source>
        <dbReference type="ARBA" id="ARBA00022723"/>
    </source>
</evidence>
<evidence type="ECO:0000256" key="4">
    <source>
        <dbReference type="ARBA" id="ARBA00023004"/>
    </source>
</evidence>
<protein>
    <submittedName>
        <fullName evidence="8">Methyltransferase-like protein 17, mitochondrial</fullName>
    </submittedName>
</protein>
<evidence type="ECO:0000256" key="7">
    <source>
        <dbReference type="ARBA" id="ARBA00045681"/>
    </source>
</evidence>
<comment type="subcellular location">
    <subcellularLocation>
        <location evidence="1">Mitochondrion</location>
    </subcellularLocation>
</comment>
<dbReference type="STRING" id="6573.A0A210PNA6"/>
<sequence length="541" mass="61965">MAAAIQGRMASCRFSITYSKFLHGVFRRGYAQAELQFPHDINIEEEVLQKMERESIKRRKHPGRFAQNILLPVPEKLVSAVDILIAKYGKKSTADEAKKLDSSIMGRHPPPEPEVLQKKVDAIGKRLEKKNKKDPAAMSEEELDVYIKNKRNMIQYILRKTSNLQKSIDYTGYTTIVYLLARLSKNYNIIRTCLSEIEKRNPDFAPSAVYNVGSGLGTAVWASNSLWGSAVKQYYCVDKSTDMSTIARLLLQGGDEYKKMAIPEVFFRDKPPSHSSLPFPLVVSAFTLMEQPTRTDRLELVNHLWKMTSEYLVLIENGTYAGHSLIQEAKEWIQESSMFISDDTSNDEPHVFAPCPHDMKCPKFAIKDIKIACTFSTSYKPLKQSKIASNKLTTLYSYVILKRGKVDTSDVKWPRIVQEMKHKDHHSHCQMCSHDGSLRHYVVSKKKTQRPVYEIIRRSHWGDKVPIDLKEASTEGALYYSEEGVRYRVKPKQKPKHQQIQKQQYADLMPDNTEQLENVIDSVKGIFNPDDSADQTDENAY</sequence>
<keyword evidence="8" id="KW-0489">Methyltransferase</keyword>
<dbReference type="InterPro" id="IPR015324">
    <property type="entry name" value="Ribosomal_Rsm22-like"/>
</dbReference>
<accession>A0A210PNA6</accession>
<dbReference type="GO" id="GO:0005763">
    <property type="term" value="C:mitochondrial small ribosomal subunit"/>
    <property type="evidence" value="ECO:0007669"/>
    <property type="project" value="TreeGrafter"/>
</dbReference>
<evidence type="ECO:0000256" key="3">
    <source>
        <dbReference type="ARBA" id="ARBA00022946"/>
    </source>
</evidence>